<evidence type="ECO:0000313" key="1">
    <source>
        <dbReference type="EMBL" id="SUZ49129.1"/>
    </source>
</evidence>
<organism evidence="1">
    <name type="scientific">marine metagenome</name>
    <dbReference type="NCBI Taxonomy" id="408172"/>
    <lineage>
        <taxon>unclassified sequences</taxon>
        <taxon>metagenomes</taxon>
        <taxon>ecological metagenomes</taxon>
    </lineage>
</organism>
<feature type="non-terminal residue" evidence="1">
    <location>
        <position position="1"/>
    </location>
</feature>
<proteinExistence type="predicted"/>
<gene>
    <name evidence="1" type="ORF">METZ01_LOCUS1983</name>
</gene>
<name>A0A381N3S6_9ZZZZ</name>
<protein>
    <submittedName>
        <fullName evidence="1">Uncharacterized protein</fullName>
    </submittedName>
</protein>
<dbReference type="AlphaFoldDB" id="A0A381N3S6"/>
<accession>A0A381N3S6</accession>
<sequence>VTTGISLVEEHARKIKPPRMLSVPFNFGNTLGEANNPSYQHEILAATFDLLNRSEGPVLQIFETDEIERVVISRTESKIESITEKKDLLLELSDIKPDYEKALKTNKGRTAVGLSTINPGLFPDVMEFLKRYAAGEMEDSEMRPERFSIGHFVRYCVDDLKSYYLESRIAVEPEASMNELYRWLWSDTSLGDLLGELADVMNNSEDKEVKAIAYGVAR</sequence>
<dbReference type="EMBL" id="UINC01000104">
    <property type="protein sequence ID" value="SUZ49129.1"/>
    <property type="molecule type" value="Genomic_DNA"/>
</dbReference>
<reference evidence="1" key="1">
    <citation type="submission" date="2018-05" db="EMBL/GenBank/DDBJ databases">
        <authorList>
            <person name="Lanie J.A."/>
            <person name="Ng W.-L."/>
            <person name="Kazmierczak K.M."/>
            <person name="Andrzejewski T.M."/>
            <person name="Davidsen T.M."/>
            <person name="Wayne K.J."/>
            <person name="Tettelin H."/>
            <person name="Glass J.I."/>
            <person name="Rusch D."/>
            <person name="Podicherti R."/>
            <person name="Tsui H.-C.T."/>
            <person name="Winkler M.E."/>
        </authorList>
    </citation>
    <scope>NUCLEOTIDE SEQUENCE</scope>
</reference>